<dbReference type="GO" id="GO:0016987">
    <property type="term" value="F:sigma factor activity"/>
    <property type="evidence" value="ECO:0007669"/>
    <property type="project" value="InterPro"/>
</dbReference>
<dbReference type="EMBL" id="JMCC02000034">
    <property type="protein sequence ID" value="KIG16646.1"/>
    <property type="molecule type" value="Genomic_DNA"/>
</dbReference>
<dbReference type="GO" id="GO:0006352">
    <property type="term" value="P:DNA-templated transcription initiation"/>
    <property type="evidence" value="ECO:0007669"/>
    <property type="project" value="InterPro"/>
</dbReference>
<evidence type="ECO:0000259" key="2">
    <source>
        <dbReference type="Pfam" id="PF04542"/>
    </source>
</evidence>
<evidence type="ECO:0000313" key="4">
    <source>
        <dbReference type="EMBL" id="KIG16646.1"/>
    </source>
</evidence>
<dbReference type="Pfam" id="PF04542">
    <property type="entry name" value="Sigma70_r2"/>
    <property type="match status" value="1"/>
</dbReference>
<comment type="subunit">
    <text evidence="1">Interacts transiently with the RNA polymerase catalytic core formed by RpoA, RpoB, RpoC and RpoZ (2 alpha, 1 beta, 1 beta' and 1 omega subunit) to form the RNA polymerase holoenzyme that can initiate transcription.</text>
</comment>
<dbReference type="InterPro" id="IPR013249">
    <property type="entry name" value="RNA_pol_sigma70_r4_t2"/>
</dbReference>
<dbReference type="RefSeq" id="WP_052549319.1">
    <property type="nucleotide sequence ID" value="NZ_JMCC02000034.1"/>
</dbReference>
<accession>A0A0C2D085</accession>
<dbReference type="InterPro" id="IPR013324">
    <property type="entry name" value="RNA_pol_sigma_r3/r4-like"/>
</dbReference>
<dbReference type="Gene3D" id="1.10.10.10">
    <property type="entry name" value="Winged helix-like DNA-binding domain superfamily/Winged helix DNA-binding domain"/>
    <property type="match status" value="1"/>
</dbReference>
<dbReference type="SUPFAM" id="SSF54427">
    <property type="entry name" value="NTF2-like"/>
    <property type="match status" value="1"/>
</dbReference>
<dbReference type="Gene3D" id="1.10.1740.10">
    <property type="match status" value="1"/>
</dbReference>
<dbReference type="InterPro" id="IPR036388">
    <property type="entry name" value="WH-like_DNA-bd_sf"/>
</dbReference>
<name>A0A0C2D085_9BACT</name>
<feature type="domain" description="RNA polymerase sigma factor 70 region 4 type 2" evidence="3">
    <location>
        <begin position="105"/>
        <end position="154"/>
    </location>
</feature>
<comment type="caution">
    <text evidence="4">The sequence shown here is derived from an EMBL/GenBank/DDBJ whole genome shotgun (WGS) entry which is preliminary data.</text>
</comment>
<dbReference type="SUPFAM" id="SSF88659">
    <property type="entry name" value="Sigma3 and sigma4 domains of RNA polymerase sigma factors"/>
    <property type="match status" value="1"/>
</dbReference>
<dbReference type="GO" id="GO:0003677">
    <property type="term" value="F:DNA binding"/>
    <property type="evidence" value="ECO:0007669"/>
    <property type="project" value="InterPro"/>
</dbReference>
<proteinExistence type="predicted"/>
<dbReference type="PANTHER" id="PTHR30173:SF43">
    <property type="entry name" value="ECF RNA POLYMERASE SIGMA FACTOR SIGI-RELATED"/>
    <property type="match status" value="1"/>
</dbReference>
<dbReference type="InterPro" id="IPR013325">
    <property type="entry name" value="RNA_pol_sigma_r2"/>
</dbReference>
<sequence length="285" mass="31747">MLDWVTESFEAQRPRLLRIAYRMLGSHAEAEDVVQDAWLRWYGTDHAGIRKPAAWLTRIVTRLCLNRMNAARARHETYPGTWLPEPLIEPEPDDDLRLDHLTLTLMMALERLSPLERAAFLLHDVFGQPLGEVASTIDRSPAATRQLASRARAHVQVDRPRNPVSRETGAALTKAFFNACSSGDTQALGAILADDVTLHSDGGGKIRSFNVIRGAERVVRLYAGLARKLGSGVQMISSVVIDGLPGFVSRIDDALQTTALEIDGERITRIYITRNPDKLRSIRLH</sequence>
<dbReference type="Proteomes" id="UP000031599">
    <property type="component" value="Unassembled WGS sequence"/>
</dbReference>
<evidence type="ECO:0000313" key="5">
    <source>
        <dbReference type="Proteomes" id="UP000031599"/>
    </source>
</evidence>
<gene>
    <name evidence="4" type="ORF">DB30_04265</name>
</gene>
<dbReference type="NCBIfam" id="NF007214">
    <property type="entry name" value="PRK09636.1"/>
    <property type="match status" value="1"/>
</dbReference>
<feature type="domain" description="RNA polymerase sigma-70 region 2" evidence="2">
    <location>
        <begin position="10"/>
        <end position="72"/>
    </location>
</feature>
<dbReference type="NCBIfam" id="TIGR02937">
    <property type="entry name" value="sigma70-ECF"/>
    <property type="match status" value="1"/>
</dbReference>
<dbReference type="InterPro" id="IPR007627">
    <property type="entry name" value="RNA_pol_sigma70_r2"/>
</dbReference>
<evidence type="ECO:0000259" key="3">
    <source>
        <dbReference type="Pfam" id="PF08281"/>
    </source>
</evidence>
<organism evidence="4 5">
    <name type="scientific">Enhygromyxa salina</name>
    <dbReference type="NCBI Taxonomy" id="215803"/>
    <lineage>
        <taxon>Bacteria</taxon>
        <taxon>Pseudomonadati</taxon>
        <taxon>Myxococcota</taxon>
        <taxon>Polyangia</taxon>
        <taxon>Nannocystales</taxon>
        <taxon>Nannocystaceae</taxon>
        <taxon>Enhygromyxa</taxon>
    </lineage>
</organism>
<protein>
    <submittedName>
        <fullName evidence="4">RNA polymerase sigma-70 factor, ECF subfamily protein</fullName>
    </submittedName>
</protein>
<evidence type="ECO:0000256" key="1">
    <source>
        <dbReference type="ARBA" id="ARBA00011344"/>
    </source>
</evidence>
<dbReference type="InterPro" id="IPR052704">
    <property type="entry name" value="ECF_Sigma-70_Domain"/>
</dbReference>
<dbReference type="SUPFAM" id="SSF88946">
    <property type="entry name" value="Sigma2 domain of RNA polymerase sigma factors"/>
    <property type="match status" value="1"/>
</dbReference>
<dbReference type="Pfam" id="PF08281">
    <property type="entry name" value="Sigma70_r4_2"/>
    <property type="match status" value="1"/>
</dbReference>
<dbReference type="InterPro" id="IPR014284">
    <property type="entry name" value="RNA_pol_sigma-70_dom"/>
</dbReference>
<dbReference type="AlphaFoldDB" id="A0A0C2D085"/>
<dbReference type="Gene3D" id="3.10.450.50">
    <property type="match status" value="1"/>
</dbReference>
<dbReference type="InterPro" id="IPR032710">
    <property type="entry name" value="NTF2-like_dom_sf"/>
</dbReference>
<reference evidence="4 5" key="1">
    <citation type="submission" date="2014-12" db="EMBL/GenBank/DDBJ databases">
        <title>Genome assembly of Enhygromyxa salina DSM 15201.</title>
        <authorList>
            <person name="Sharma G."/>
            <person name="Subramanian S."/>
        </authorList>
    </citation>
    <scope>NUCLEOTIDE SEQUENCE [LARGE SCALE GENOMIC DNA]</scope>
    <source>
        <strain evidence="4 5">DSM 15201</strain>
    </source>
</reference>
<dbReference type="PANTHER" id="PTHR30173">
    <property type="entry name" value="SIGMA 19 FACTOR"/>
    <property type="match status" value="1"/>
</dbReference>